<dbReference type="AlphaFoldDB" id="A0A5C6X8Y6"/>
<sequence length="411" mass="45608">MRTPRCAPVLVTLTALATLSAACSPAFFLKPTEPYDAEALAEAPDYAEPDAWVALPGQDTNASLSPPGAAERAAEAPADVFFIYPTVWFDRKRWNDPLDAAKSHEMLNELILAGQASVFNACCRVFVPRYRQTTIGAYFNEPGESRPSFNVAYEDIARAFEVFIEEHNQGRPFIVAGHSQGSMHAMRLLETIDADPELHERMIAAYIPGFALPLSRYESTYEHLEPCRSPEQTGCVLSWDTYRDDHAGDGAQDLLHWRGDELVRIPVDEPRQCTNPVSWRMDEQPSARAAHLGAVQLNNEGESPSFIRILRSKDPMGMNVTGLKAPQPALLSARCQGGVLFVPDLDDLEYELSETTSGNYHLGDIELFYMDIRANAGARTQAWLSQRASVSELEKSEETMASEEVVEPQVE</sequence>
<dbReference type="InterPro" id="IPR029058">
    <property type="entry name" value="AB_hydrolase_fold"/>
</dbReference>
<gene>
    <name evidence="2" type="ORF">FRC98_17015</name>
</gene>
<evidence type="ECO:0000313" key="3">
    <source>
        <dbReference type="Proteomes" id="UP000321412"/>
    </source>
</evidence>
<organism evidence="2 3">
    <name type="scientific">Lujinxingia vulgaris</name>
    <dbReference type="NCBI Taxonomy" id="2600176"/>
    <lineage>
        <taxon>Bacteria</taxon>
        <taxon>Deltaproteobacteria</taxon>
        <taxon>Bradymonadales</taxon>
        <taxon>Lujinxingiaceae</taxon>
        <taxon>Lujinxingia</taxon>
    </lineage>
</organism>
<keyword evidence="3" id="KW-1185">Reference proteome</keyword>
<dbReference type="OrthoDB" id="9794645at2"/>
<dbReference type="PROSITE" id="PS51257">
    <property type="entry name" value="PROKAR_LIPOPROTEIN"/>
    <property type="match status" value="1"/>
</dbReference>
<keyword evidence="1" id="KW-0732">Signal</keyword>
<dbReference type="RefSeq" id="WP_146982634.1">
    <property type="nucleotide sequence ID" value="NZ_VOSM01000010.1"/>
</dbReference>
<evidence type="ECO:0000313" key="2">
    <source>
        <dbReference type="EMBL" id="TXD35171.1"/>
    </source>
</evidence>
<dbReference type="SUPFAM" id="SSF53474">
    <property type="entry name" value="alpha/beta-Hydrolases"/>
    <property type="match status" value="1"/>
</dbReference>
<accession>A0A5C6X8Y6</accession>
<dbReference type="EMBL" id="VOSM01000010">
    <property type="protein sequence ID" value="TXD35171.1"/>
    <property type="molecule type" value="Genomic_DNA"/>
</dbReference>
<feature type="signal peptide" evidence="1">
    <location>
        <begin position="1"/>
        <end position="21"/>
    </location>
</feature>
<dbReference type="Proteomes" id="UP000321412">
    <property type="component" value="Unassembled WGS sequence"/>
</dbReference>
<dbReference type="Pfam" id="PF11288">
    <property type="entry name" value="DUF3089"/>
    <property type="match status" value="1"/>
</dbReference>
<evidence type="ECO:0000256" key="1">
    <source>
        <dbReference type="SAM" id="SignalP"/>
    </source>
</evidence>
<dbReference type="Gene3D" id="3.40.50.1820">
    <property type="entry name" value="alpha/beta hydrolase"/>
    <property type="match status" value="1"/>
</dbReference>
<feature type="chain" id="PRO_5022786088" evidence="1">
    <location>
        <begin position="22"/>
        <end position="411"/>
    </location>
</feature>
<reference evidence="2 3" key="1">
    <citation type="submission" date="2019-08" db="EMBL/GenBank/DDBJ databases">
        <title>Bradymonadales sp. TMQ4.</title>
        <authorList>
            <person name="Liang Q."/>
        </authorList>
    </citation>
    <scope>NUCLEOTIDE SEQUENCE [LARGE SCALE GENOMIC DNA]</scope>
    <source>
        <strain evidence="2 3">TMQ4</strain>
    </source>
</reference>
<dbReference type="InterPro" id="IPR021440">
    <property type="entry name" value="DUF3089"/>
</dbReference>
<protein>
    <submittedName>
        <fullName evidence="2">DUF3089 domain-containing protein</fullName>
    </submittedName>
</protein>
<proteinExistence type="predicted"/>
<comment type="caution">
    <text evidence="2">The sequence shown here is derived from an EMBL/GenBank/DDBJ whole genome shotgun (WGS) entry which is preliminary data.</text>
</comment>
<name>A0A5C6X8Y6_9DELT</name>